<evidence type="ECO:0000256" key="9">
    <source>
        <dbReference type="ARBA" id="ARBA00032594"/>
    </source>
</evidence>
<dbReference type="Gene3D" id="3.20.20.300">
    <property type="entry name" value="Glycoside hydrolase, family 3, N-terminal domain"/>
    <property type="match status" value="1"/>
</dbReference>
<evidence type="ECO:0000256" key="8">
    <source>
        <dbReference type="ARBA" id="ARBA00032194"/>
    </source>
</evidence>
<dbReference type="GO" id="GO:0008422">
    <property type="term" value="F:beta-glucosidase activity"/>
    <property type="evidence" value="ECO:0007669"/>
    <property type="project" value="UniProtKB-EC"/>
</dbReference>
<organism evidence="12 13">
    <name type="scientific">Panacagrimonas perspica</name>
    <dbReference type="NCBI Taxonomy" id="381431"/>
    <lineage>
        <taxon>Bacteria</taxon>
        <taxon>Pseudomonadati</taxon>
        <taxon>Pseudomonadota</taxon>
        <taxon>Gammaproteobacteria</taxon>
        <taxon>Nevskiales</taxon>
        <taxon>Nevskiaceae</taxon>
        <taxon>Panacagrimonas</taxon>
    </lineage>
</organism>
<accession>A0A4R7PEZ0</accession>
<proteinExistence type="inferred from homology"/>
<dbReference type="InterPro" id="IPR017853">
    <property type="entry name" value="GH"/>
</dbReference>
<dbReference type="InterPro" id="IPR001764">
    <property type="entry name" value="Glyco_hydro_3_N"/>
</dbReference>
<comment type="caution">
    <text evidence="12">The sequence shown here is derived from an EMBL/GenBank/DDBJ whole genome shotgun (WGS) entry which is preliminary data.</text>
</comment>
<protein>
    <recommendedName>
        <fullName evidence="3">beta-glucosidase</fullName>
        <ecNumber evidence="3">3.2.1.21</ecNumber>
    </recommendedName>
    <alternativeName>
        <fullName evidence="9">Beta-D-glucoside glucohydrolase</fullName>
    </alternativeName>
    <alternativeName>
        <fullName evidence="7">Cellobiase</fullName>
    </alternativeName>
    <alternativeName>
        <fullName evidence="8">Gentiobiase</fullName>
    </alternativeName>
</protein>
<evidence type="ECO:0000256" key="6">
    <source>
        <dbReference type="ARBA" id="ARBA00023295"/>
    </source>
</evidence>
<dbReference type="SUPFAM" id="SSF52279">
    <property type="entry name" value="Beta-D-glucan exohydrolase, C-terminal domain"/>
    <property type="match status" value="1"/>
</dbReference>
<dbReference type="OrthoDB" id="9781691at2"/>
<name>A0A4R7PEZ0_9GAMM</name>
<dbReference type="InterPro" id="IPR002772">
    <property type="entry name" value="Glyco_hydro_3_C"/>
</dbReference>
<dbReference type="InterPro" id="IPR051915">
    <property type="entry name" value="Cellulose_Degrad_GH3"/>
</dbReference>
<evidence type="ECO:0000256" key="10">
    <source>
        <dbReference type="RuleBase" id="RU361161"/>
    </source>
</evidence>
<dbReference type="PANTHER" id="PTHR30620">
    <property type="entry name" value="PERIPLASMIC BETA-GLUCOSIDASE-RELATED"/>
    <property type="match status" value="1"/>
</dbReference>
<dbReference type="InterPro" id="IPR006311">
    <property type="entry name" value="TAT_signal"/>
</dbReference>
<dbReference type="SMART" id="SM01217">
    <property type="entry name" value="Fn3_like"/>
    <property type="match status" value="1"/>
</dbReference>
<evidence type="ECO:0000313" key="13">
    <source>
        <dbReference type="Proteomes" id="UP000295341"/>
    </source>
</evidence>
<dbReference type="Gene3D" id="2.60.40.10">
    <property type="entry name" value="Immunoglobulins"/>
    <property type="match status" value="1"/>
</dbReference>
<dbReference type="Pfam" id="PF14310">
    <property type="entry name" value="Fn3-like"/>
    <property type="match status" value="1"/>
</dbReference>
<dbReference type="PROSITE" id="PS51318">
    <property type="entry name" value="TAT"/>
    <property type="match status" value="1"/>
</dbReference>
<evidence type="ECO:0000256" key="3">
    <source>
        <dbReference type="ARBA" id="ARBA00012744"/>
    </source>
</evidence>
<feature type="domain" description="Fibronectin type III-like" evidence="11">
    <location>
        <begin position="682"/>
        <end position="751"/>
    </location>
</feature>
<dbReference type="EMBL" id="SOBT01000008">
    <property type="protein sequence ID" value="TDU31890.1"/>
    <property type="molecule type" value="Genomic_DNA"/>
</dbReference>
<dbReference type="Gene3D" id="3.40.50.1700">
    <property type="entry name" value="Glycoside hydrolase family 3 C-terminal domain"/>
    <property type="match status" value="1"/>
</dbReference>
<dbReference type="Pfam" id="PF01915">
    <property type="entry name" value="Glyco_hydro_3_C"/>
    <property type="match status" value="1"/>
</dbReference>
<evidence type="ECO:0000256" key="7">
    <source>
        <dbReference type="ARBA" id="ARBA00031448"/>
    </source>
</evidence>
<dbReference type="InterPro" id="IPR013783">
    <property type="entry name" value="Ig-like_fold"/>
</dbReference>
<dbReference type="AlphaFoldDB" id="A0A4R7PEZ0"/>
<dbReference type="InterPro" id="IPR026891">
    <property type="entry name" value="Fn3-like"/>
</dbReference>
<comment type="catalytic activity">
    <reaction evidence="1">
        <text>Hydrolysis of terminal, non-reducing beta-D-glucosyl residues with release of beta-D-glucose.</text>
        <dbReference type="EC" id="3.2.1.21"/>
    </reaction>
</comment>
<dbReference type="SUPFAM" id="SSF51445">
    <property type="entry name" value="(Trans)glycosidases"/>
    <property type="match status" value="1"/>
</dbReference>
<evidence type="ECO:0000313" key="12">
    <source>
        <dbReference type="EMBL" id="TDU31890.1"/>
    </source>
</evidence>
<keyword evidence="13" id="KW-1185">Reference proteome</keyword>
<evidence type="ECO:0000256" key="2">
    <source>
        <dbReference type="ARBA" id="ARBA00005336"/>
    </source>
</evidence>
<keyword evidence="4" id="KW-0732">Signal</keyword>
<gene>
    <name evidence="12" type="ORF">DFR24_1274</name>
</gene>
<dbReference type="InterPro" id="IPR036881">
    <property type="entry name" value="Glyco_hydro_3_C_sf"/>
</dbReference>
<dbReference type="PANTHER" id="PTHR30620:SF16">
    <property type="entry name" value="LYSOSOMAL BETA GLUCOSIDASE"/>
    <property type="match status" value="1"/>
</dbReference>
<comment type="similarity">
    <text evidence="2 10">Belongs to the glycosyl hydrolase 3 family.</text>
</comment>
<reference evidence="12 13" key="1">
    <citation type="submission" date="2019-03" db="EMBL/GenBank/DDBJ databases">
        <title>Genomic Encyclopedia of Type Strains, Phase IV (KMG-IV): sequencing the most valuable type-strain genomes for metagenomic binning, comparative biology and taxonomic classification.</title>
        <authorList>
            <person name="Goeker M."/>
        </authorList>
    </citation>
    <scope>NUCLEOTIDE SEQUENCE [LARGE SCALE GENOMIC DNA]</scope>
    <source>
        <strain evidence="12 13">DSM 26377</strain>
    </source>
</reference>
<keyword evidence="6 10" id="KW-0326">Glycosidase</keyword>
<sequence length="768" mass="82117">MTEASGPKTSRRAFLAGASSLALLAIAQRVAGQSLAQENDEAAIEALIGRMTLEEKAGQLSLFADPIRIGTQNRINPDAGPRIDEGLAQRIREGRLVGLFNGTGAAAGRELQRLAVEESRLKIPLLFGADVLHGLRTVFPIPLGEAASFDPALAERTARAAAVEATAHGIHWTFAPMVDIGRDQRWGRVAEGAGEDPYLGSLFAAARVRGFQGRRLSDADSLLACPKHFVGYGAAVGGMEYNSVEMSEQTLHDVYLPPFKAAFDAGAMSSMSGFNDLNGVPLTAHRPLLSGLLRDQWKFRGVVVSDYTADRELVMHGVATDDRDATRQAILAGVDISMQSDLYNQHLPSLVSSGELPLAVVDEAVRRVLRVKQLLGLFDDPYRSLDPAVQKRDTQTAAARDLARESARASIVLLKNKDDVLPLRKSGQKIALIGPFGADVANLAGPWAPFADMKDAVSVEQGLRKALLDPALLKTVKGCDPEREIRGGFDKAVAAARAADVVLLAIGETQDMSGEAASQTDILLPIVQQKLAEAVIGTGTPVVVLLRNGRALALEGAVRDARALLVTWFLGVETGNAIADIVFGDHSPSGRLPVSFPQAAGQQPFSYAHRPTGRPQVAAEDPFWKARYRHVTNAALFAFGHGLTYSRFEYGEPDVGGGTMAWDGSLTVRVKLTNTGSREAEETVQLYVHDRVASLSRPVRELKGVRKVRLAAGASGVVAFTLNREQLSFHDARMNLVAEPGEFEVWLAPSATSGVAGIFVLEPPAPGG</sequence>
<evidence type="ECO:0000256" key="1">
    <source>
        <dbReference type="ARBA" id="ARBA00000448"/>
    </source>
</evidence>
<dbReference type="PRINTS" id="PR00133">
    <property type="entry name" value="GLHYDRLASE3"/>
</dbReference>
<dbReference type="InterPro" id="IPR019800">
    <property type="entry name" value="Glyco_hydro_3_AS"/>
</dbReference>
<dbReference type="FunFam" id="2.60.40.10:FF:000495">
    <property type="entry name" value="Periplasmic beta-glucosidase"/>
    <property type="match status" value="1"/>
</dbReference>
<dbReference type="FunFam" id="3.20.20.300:FF:000005">
    <property type="entry name" value="Periplasmic beta-glucosidase"/>
    <property type="match status" value="1"/>
</dbReference>
<evidence type="ECO:0000259" key="11">
    <source>
        <dbReference type="SMART" id="SM01217"/>
    </source>
</evidence>
<dbReference type="EC" id="3.2.1.21" evidence="3"/>
<dbReference type="InterPro" id="IPR036962">
    <property type="entry name" value="Glyco_hydro_3_N_sf"/>
</dbReference>
<dbReference type="Pfam" id="PF00933">
    <property type="entry name" value="Glyco_hydro_3"/>
    <property type="match status" value="1"/>
</dbReference>
<keyword evidence="5 10" id="KW-0378">Hydrolase</keyword>
<dbReference type="GO" id="GO:0009251">
    <property type="term" value="P:glucan catabolic process"/>
    <property type="evidence" value="ECO:0007669"/>
    <property type="project" value="TreeGrafter"/>
</dbReference>
<dbReference type="Proteomes" id="UP000295341">
    <property type="component" value="Unassembled WGS sequence"/>
</dbReference>
<evidence type="ECO:0000256" key="5">
    <source>
        <dbReference type="ARBA" id="ARBA00022801"/>
    </source>
</evidence>
<evidence type="ECO:0000256" key="4">
    <source>
        <dbReference type="ARBA" id="ARBA00022729"/>
    </source>
</evidence>
<dbReference type="PROSITE" id="PS00775">
    <property type="entry name" value="GLYCOSYL_HYDROL_F3"/>
    <property type="match status" value="1"/>
</dbReference>